<evidence type="ECO:0000313" key="2">
    <source>
        <dbReference type="Proteomes" id="UP000587524"/>
    </source>
</evidence>
<evidence type="ECO:0000313" key="1">
    <source>
        <dbReference type="EMBL" id="MBA9021234.1"/>
    </source>
</evidence>
<keyword evidence="2" id="KW-1185">Reference proteome</keyword>
<proteinExistence type="predicted"/>
<organism evidence="1 2">
    <name type="scientific">Aminobacter ciceronei</name>
    <dbReference type="NCBI Taxonomy" id="150723"/>
    <lineage>
        <taxon>Bacteria</taxon>
        <taxon>Pseudomonadati</taxon>
        <taxon>Pseudomonadota</taxon>
        <taxon>Alphaproteobacteria</taxon>
        <taxon>Hyphomicrobiales</taxon>
        <taxon>Phyllobacteriaceae</taxon>
        <taxon>Aminobacter</taxon>
    </lineage>
</organism>
<dbReference type="SUPFAM" id="SSF55073">
    <property type="entry name" value="Nucleotide cyclase"/>
    <property type="match status" value="1"/>
</dbReference>
<sequence>MALADDIKAEVTKIFKDQWSRRTGQVVPEPESISLSNEAVEFEQATVLYADLSGSTAMVDGKKWWFAAEVYKTFLHCAAKLVRAEGGSITSYDGDRIMGVFIGDYQCTRAARCGLKINFAVQKIVNPALAARYPDANYSAKQVVGIDVSSIRAARTGVRGGNDIVWVGRAANYAAKLTDLDLAQRTWITEAVYNRINDAAKFGGEPKENMWKKFKWSQHDDMTIYGSIWTWRL</sequence>
<gene>
    <name evidence="1" type="ORF">HNQ97_003240</name>
</gene>
<accession>A0ABR6C8G4</accession>
<name>A0ABR6C8G4_9HYPH</name>
<dbReference type="Gene3D" id="3.30.70.1230">
    <property type="entry name" value="Nucleotide cyclase"/>
    <property type="match status" value="1"/>
</dbReference>
<dbReference type="InterPro" id="IPR029787">
    <property type="entry name" value="Nucleotide_cyclase"/>
</dbReference>
<dbReference type="Proteomes" id="UP000587524">
    <property type="component" value="Unassembled WGS sequence"/>
</dbReference>
<reference evidence="1 2" key="1">
    <citation type="submission" date="2020-08" db="EMBL/GenBank/DDBJ databases">
        <title>Genomic Encyclopedia of Type Strains, Phase IV (KMG-IV): sequencing the most valuable type-strain genomes for metagenomic binning, comparative biology and taxonomic classification.</title>
        <authorList>
            <person name="Goeker M."/>
        </authorList>
    </citation>
    <scope>NUCLEOTIDE SEQUENCE [LARGE SCALE GENOMIC DNA]</scope>
    <source>
        <strain evidence="1 2">DSM 17455</strain>
    </source>
</reference>
<dbReference type="RefSeq" id="WP_182574522.1">
    <property type="nucleotide sequence ID" value="NZ_JACJHY010000015.1"/>
</dbReference>
<dbReference type="EMBL" id="JACJHZ010000015">
    <property type="protein sequence ID" value="MBA9021234.1"/>
    <property type="molecule type" value="Genomic_DNA"/>
</dbReference>
<protein>
    <submittedName>
        <fullName evidence="1">Class 3 adenylate cyclase</fullName>
    </submittedName>
</protein>
<comment type="caution">
    <text evidence="1">The sequence shown here is derived from an EMBL/GenBank/DDBJ whole genome shotgun (WGS) entry which is preliminary data.</text>
</comment>